<proteinExistence type="predicted"/>
<feature type="domain" description="ABC transporter" evidence="3">
    <location>
        <begin position="5"/>
        <end position="249"/>
    </location>
</feature>
<evidence type="ECO:0000256" key="1">
    <source>
        <dbReference type="ARBA" id="ARBA00022741"/>
    </source>
</evidence>
<dbReference type="PANTHER" id="PTHR43158:SF2">
    <property type="entry name" value="SKFA PEPTIDE EXPORT ATP-BINDING PROTEIN SKFE"/>
    <property type="match status" value="1"/>
</dbReference>
<dbReference type="AlphaFoldDB" id="A0A6J4NI22"/>
<sequence length="270" mass="29077">MVAVLEFADVTVRRGPLDEPALLLDGIDWAVEEDERWVVLGPNGAGKTTLLQVAAAHIHPTGGVAGILGEVLGTVDVFELRPRIGLTSAALAERVPRGELVRDVVVSASYGVVGRWREQYDDLDHDRAHGLLVEVGVAHLAERTFGTLSEGERKRVQIARALMTDPELLLLDEPAAGLDLGGREDLVSTLSVLALDADSPATVLVSHHVEEIPPGFTHALLLREGRTVAQGPLHEVVTEEALSSTFGMPLVLTESDGRFAARRRNGRRAR</sequence>
<dbReference type="PANTHER" id="PTHR43158">
    <property type="entry name" value="SKFA PEPTIDE EXPORT ATP-BINDING PROTEIN SKFE"/>
    <property type="match status" value="1"/>
</dbReference>
<dbReference type="SUPFAM" id="SSF52540">
    <property type="entry name" value="P-loop containing nucleoside triphosphate hydrolases"/>
    <property type="match status" value="1"/>
</dbReference>
<dbReference type="EMBL" id="CADCUP010000085">
    <property type="protein sequence ID" value="CAA9385651.1"/>
    <property type="molecule type" value="Genomic_DNA"/>
</dbReference>
<keyword evidence="2 4" id="KW-0067">ATP-binding</keyword>
<dbReference type="GO" id="GO:0016887">
    <property type="term" value="F:ATP hydrolysis activity"/>
    <property type="evidence" value="ECO:0007669"/>
    <property type="project" value="InterPro"/>
</dbReference>
<organism evidence="4">
    <name type="scientific">uncultured Nocardioides sp</name>
    <dbReference type="NCBI Taxonomy" id="198441"/>
    <lineage>
        <taxon>Bacteria</taxon>
        <taxon>Bacillati</taxon>
        <taxon>Actinomycetota</taxon>
        <taxon>Actinomycetes</taxon>
        <taxon>Propionibacteriales</taxon>
        <taxon>Nocardioidaceae</taxon>
        <taxon>Nocardioides</taxon>
        <taxon>environmental samples</taxon>
    </lineage>
</organism>
<accession>A0A6J4NI22</accession>
<dbReference type="GO" id="GO:0005524">
    <property type="term" value="F:ATP binding"/>
    <property type="evidence" value="ECO:0007669"/>
    <property type="project" value="UniProtKB-KW"/>
</dbReference>
<reference evidence="4" key="1">
    <citation type="submission" date="2020-02" db="EMBL/GenBank/DDBJ databases">
        <authorList>
            <person name="Meier V. D."/>
        </authorList>
    </citation>
    <scope>NUCLEOTIDE SEQUENCE</scope>
    <source>
        <strain evidence="4">AVDCRST_MAG06</strain>
    </source>
</reference>
<protein>
    <submittedName>
        <fullName evidence="4">ABC transporter, ATP-binding protein</fullName>
    </submittedName>
</protein>
<dbReference type="InterPro" id="IPR003593">
    <property type="entry name" value="AAA+_ATPase"/>
</dbReference>
<evidence type="ECO:0000256" key="2">
    <source>
        <dbReference type="ARBA" id="ARBA00022840"/>
    </source>
</evidence>
<dbReference type="RefSeq" id="WP_295657700.1">
    <property type="nucleotide sequence ID" value="NZ_CADCUP010000085.1"/>
</dbReference>
<dbReference type="FunFam" id="3.40.50.300:FF:001031">
    <property type="entry name" value="Iron ABC transporter ATP-binding protein"/>
    <property type="match status" value="1"/>
</dbReference>
<keyword evidence="1" id="KW-0547">Nucleotide-binding</keyword>
<dbReference type="InterPro" id="IPR027417">
    <property type="entry name" value="P-loop_NTPase"/>
</dbReference>
<dbReference type="Pfam" id="PF00005">
    <property type="entry name" value="ABC_tran"/>
    <property type="match status" value="1"/>
</dbReference>
<evidence type="ECO:0000259" key="3">
    <source>
        <dbReference type="PROSITE" id="PS50893"/>
    </source>
</evidence>
<dbReference type="SMART" id="SM00382">
    <property type="entry name" value="AAA"/>
    <property type="match status" value="1"/>
</dbReference>
<dbReference type="Gene3D" id="3.40.50.300">
    <property type="entry name" value="P-loop containing nucleotide triphosphate hydrolases"/>
    <property type="match status" value="1"/>
</dbReference>
<gene>
    <name evidence="4" type="ORF">AVDCRST_MAG06-1242</name>
</gene>
<name>A0A6J4NI22_9ACTN</name>
<evidence type="ECO:0000313" key="4">
    <source>
        <dbReference type="EMBL" id="CAA9385651.1"/>
    </source>
</evidence>
<dbReference type="InterPro" id="IPR003439">
    <property type="entry name" value="ABC_transporter-like_ATP-bd"/>
</dbReference>
<dbReference type="PROSITE" id="PS50893">
    <property type="entry name" value="ABC_TRANSPORTER_2"/>
    <property type="match status" value="1"/>
</dbReference>